<sequence>MFKTALQEAVNKGHTKVEEEDFRSAERSYSEYALQSLFPENGNRVRDLELILYEFAGENLIISQEELEECLQKNSSQDTKEIIGILCDMTFLGQEIQEGKFEYYSEKRPKQITDKLAQRLSEKKARSKRYKIHPAFHEYLSIEKG</sequence>
<reference evidence="1 2" key="1">
    <citation type="submission" date="2017-03" db="EMBL/GenBank/DDBJ databases">
        <title>Complete genome sequence of Bacillus thuringiensis L-7601, a novel melanin producing strain.</title>
        <authorList>
            <person name="Cai J."/>
            <person name="Cao Z."/>
            <person name="Tan T."/>
        </authorList>
    </citation>
    <scope>NUCLEOTIDE SEQUENCE [LARGE SCALE GENOMIC DNA]</scope>
    <source>
        <strain evidence="1 2">L-7601</strain>
    </source>
</reference>
<evidence type="ECO:0000313" key="2">
    <source>
        <dbReference type="Proteomes" id="UP000191057"/>
    </source>
</evidence>
<protein>
    <submittedName>
        <fullName evidence="1">Uncharacterized protein</fullName>
    </submittedName>
</protein>
<dbReference type="AlphaFoldDB" id="A0A9W3XM51"/>
<evidence type="ECO:0000313" key="1">
    <source>
        <dbReference type="EMBL" id="AQY42114.1"/>
    </source>
</evidence>
<proteinExistence type="predicted"/>
<gene>
    <name evidence="1" type="ORF">B4918_10450</name>
</gene>
<accession>A0A9W3XM51</accession>
<dbReference type="EMBL" id="CP020002">
    <property type="protein sequence ID" value="AQY42114.1"/>
    <property type="molecule type" value="Genomic_DNA"/>
</dbReference>
<organism evidence="1 2">
    <name type="scientific">Bacillus thuringiensis</name>
    <dbReference type="NCBI Taxonomy" id="1428"/>
    <lineage>
        <taxon>Bacteria</taxon>
        <taxon>Bacillati</taxon>
        <taxon>Bacillota</taxon>
        <taxon>Bacilli</taxon>
        <taxon>Bacillales</taxon>
        <taxon>Bacillaceae</taxon>
        <taxon>Bacillus</taxon>
        <taxon>Bacillus cereus group</taxon>
    </lineage>
</organism>
<dbReference type="Proteomes" id="UP000191057">
    <property type="component" value="Chromosome"/>
</dbReference>
<name>A0A9W3XM51_BACTU</name>